<evidence type="ECO:0000313" key="11">
    <source>
        <dbReference type="EMBL" id="MFD2700723.1"/>
    </source>
</evidence>
<dbReference type="SMART" id="SM00342">
    <property type="entry name" value="HTH_ARAC"/>
    <property type="match status" value="1"/>
</dbReference>
<dbReference type="PROSITE" id="PS01124">
    <property type="entry name" value="HTH_ARAC_FAMILY_2"/>
    <property type="match status" value="1"/>
</dbReference>
<reference evidence="12" key="1">
    <citation type="journal article" date="2019" name="Int. J. Syst. Evol. Microbiol.">
        <title>The Global Catalogue of Microorganisms (GCM) 10K type strain sequencing project: providing services to taxonomists for standard genome sequencing and annotation.</title>
        <authorList>
            <consortium name="The Broad Institute Genomics Platform"/>
            <consortium name="The Broad Institute Genome Sequencing Center for Infectious Disease"/>
            <person name="Wu L."/>
            <person name="Ma J."/>
        </authorList>
    </citation>
    <scope>NUCLEOTIDE SEQUENCE [LARGE SCALE GENOMIC DNA]</scope>
    <source>
        <strain evidence="12">KCTC 33849</strain>
    </source>
</reference>
<dbReference type="InterPro" id="IPR018060">
    <property type="entry name" value="HTH_AraC"/>
</dbReference>
<comment type="caution">
    <text evidence="11">The sequence shown here is derived from an EMBL/GenBank/DDBJ whole genome shotgun (WGS) entry which is preliminary data.</text>
</comment>
<protein>
    <submittedName>
        <fullName evidence="11">Helix-turn-helix domain-containing protein</fullName>
    </submittedName>
</protein>
<evidence type="ECO:0000256" key="4">
    <source>
        <dbReference type="ARBA" id="ARBA00023012"/>
    </source>
</evidence>
<dbReference type="InterPro" id="IPR018062">
    <property type="entry name" value="HTH_AraC-typ_CS"/>
</dbReference>
<proteinExistence type="predicted"/>
<evidence type="ECO:0000256" key="8">
    <source>
        <dbReference type="PROSITE-ProRule" id="PRU00169"/>
    </source>
</evidence>
<comment type="subcellular location">
    <subcellularLocation>
        <location evidence="1">Cytoplasm</location>
    </subcellularLocation>
</comment>
<dbReference type="Proteomes" id="UP001597540">
    <property type="component" value="Unassembled WGS sequence"/>
</dbReference>
<feature type="domain" description="HTH araC/xylS-type" evidence="9">
    <location>
        <begin position="419"/>
        <end position="517"/>
    </location>
</feature>
<dbReference type="InterPro" id="IPR009057">
    <property type="entry name" value="Homeodomain-like_sf"/>
</dbReference>
<keyword evidence="4" id="KW-0902">Two-component regulatory system</keyword>
<keyword evidence="6" id="KW-0238">DNA-binding</keyword>
<evidence type="ECO:0000256" key="2">
    <source>
        <dbReference type="ARBA" id="ARBA00022490"/>
    </source>
</evidence>
<keyword evidence="7" id="KW-0804">Transcription</keyword>
<dbReference type="PRINTS" id="PR00032">
    <property type="entry name" value="HTHARAC"/>
</dbReference>
<dbReference type="InterPro" id="IPR051552">
    <property type="entry name" value="HptR"/>
</dbReference>
<dbReference type="InterPro" id="IPR041522">
    <property type="entry name" value="CdaR_GGDEF"/>
</dbReference>
<evidence type="ECO:0000259" key="9">
    <source>
        <dbReference type="PROSITE" id="PS01124"/>
    </source>
</evidence>
<dbReference type="Gene3D" id="3.40.50.2300">
    <property type="match status" value="1"/>
</dbReference>
<dbReference type="EMBL" id="JBHUMJ010000002">
    <property type="protein sequence ID" value="MFD2700723.1"/>
    <property type="molecule type" value="Genomic_DNA"/>
</dbReference>
<keyword evidence="5" id="KW-0805">Transcription regulation</keyword>
<dbReference type="SMART" id="SM00448">
    <property type="entry name" value="REC"/>
    <property type="match status" value="1"/>
</dbReference>
<evidence type="ECO:0000256" key="1">
    <source>
        <dbReference type="ARBA" id="ARBA00004496"/>
    </source>
</evidence>
<dbReference type="InterPro" id="IPR011006">
    <property type="entry name" value="CheY-like_superfamily"/>
</dbReference>
<evidence type="ECO:0000259" key="10">
    <source>
        <dbReference type="PROSITE" id="PS50110"/>
    </source>
</evidence>
<dbReference type="CDD" id="cd17536">
    <property type="entry name" value="REC_YesN-like"/>
    <property type="match status" value="1"/>
</dbReference>
<feature type="modified residue" description="4-aspartylphosphate" evidence="8">
    <location>
        <position position="54"/>
    </location>
</feature>
<evidence type="ECO:0000313" key="12">
    <source>
        <dbReference type="Proteomes" id="UP001597540"/>
    </source>
</evidence>
<evidence type="ECO:0000256" key="7">
    <source>
        <dbReference type="ARBA" id="ARBA00023163"/>
    </source>
</evidence>
<dbReference type="PROSITE" id="PS00041">
    <property type="entry name" value="HTH_ARAC_FAMILY_1"/>
    <property type="match status" value="1"/>
</dbReference>
<dbReference type="SUPFAM" id="SSF46689">
    <property type="entry name" value="Homeodomain-like"/>
    <property type="match status" value="1"/>
</dbReference>
<keyword evidence="3 8" id="KW-0597">Phosphoprotein</keyword>
<accession>A0ABW5SN95</accession>
<evidence type="ECO:0000256" key="3">
    <source>
        <dbReference type="ARBA" id="ARBA00022553"/>
    </source>
</evidence>
<sequence length="521" mass="58862">MRVLIVDDEEIIREGLAQVISWCELGLELLQPAASGEEALQRIEQECPSILMTDIRMNGISGLQLCERAKTILPDLEVIILSGYDDFSYAQTAIRQGVTDYLLKTSPPEDIIRTVLEAKRRITERWAEKGRDVLQAREEFERKWVQWIVHGEVTEGTIEFLANGLSGDKTINHFSSGCKVLIWEASGWNGPNYSSRLLLFALRNLLQDLVPSCIYLIHQQTLVCLIPADDAQDLPRYGSWSRLLERAESLLKCSIRMAAGSSVANLENAHVSYEEAACALRYLPLLPDKIIKYLDIEHRRGGKNIISPEEENQLGVILLDNDPVALKVWTAQLYENLIMDPECTFETAMACLRSAAVAGHRWMDRTVRMLGSDGEVHIESSLEAEGNGFIPEAALFRYLHAIMSSYHAQVSQGPESHVDRAKAFMESVSLREVNLQHVANHLHLHPGHLSELFKKVTGRSFVEFVTELRMKKAEELLSVSPAKLSEIALLIGYEDVKYFSRLFKKHYGLTPSDYRENRSSI</sequence>
<dbReference type="PANTHER" id="PTHR42713:SF3">
    <property type="entry name" value="TRANSCRIPTIONAL REGULATORY PROTEIN HPTR"/>
    <property type="match status" value="1"/>
</dbReference>
<dbReference type="InterPro" id="IPR001789">
    <property type="entry name" value="Sig_transdc_resp-reg_receiver"/>
</dbReference>
<dbReference type="Pfam" id="PF17853">
    <property type="entry name" value="GGDEF_2"/>
    <property type="match status" value="1"/>
</dbReference>
<dbReference type="Gene3D" id="1.10.10.60">
    <property type="entry name" value="Homeodomain-like"/>
    <property type="match status" value="2"/>
</dbReference>
<evidence type="ECO:0000256" key="5">
    <source>
        <dbReference type="ARBA" id="ARBA00023015"/>
    </source>
</evidence>
<dbReference type="RefSeq" id="WP_379261716.1">
    <property type="nucleotide sequence ID" value="NZ_JBHUMJ010000002.1"/>
</dbReference>
<feature type="domain" description="Response regulatory" evidence="10">
    <location>
        <begin position="2"/>
        <end position="119"/>
    </location>
</feature>
<dbReference type="SUPFAM" id="SSF52172">
    <property type="entry name" value="CheY-like"/>
    <property type="match status" value="1"/>
</dbReference>
<evidence type="ECO:0000256" key="6">
    <source>
        <dbReference type="ARBA" id="ARBA00023125"/>
    </source>
</evidence>
<dbReference type="Pfam" id="PF12833">
    <property type="entry name" value="HTH_18"/>
    <property type="match status" value="1"/>
</dbReference>
<dbReference type="Pfam" id="PF00072">
    <property type="entry name" value="Response_reg"/>
    <property type="match status" value="1"/>
</dbReference>
<keyword evidence="2" id="KW-0963">Cytoplasm</keyword>
<dbReference type="PROSITE" id="PS50110">
    <property type="entry name" value="RESPONSE_REGULATORY"/>
    <property type="match status" value="1"/>
</dbReference>
<organism evidence="11 12">
    <name type="scientific">Paenibacillus shunpengii</name>
    <dbReference type="NCBI Taxonomy" id="2054424"/>
    <lineage>
        <taxon>Bacteria</taxon>
        <taxon>Bacillati</taxon>
        <taxon>Bacillota</taxon>
        <taxon>Bacilli</taxon>
        <taxon>Bacillales</taxon>
        <taxon>Paenibacillaceae</taxon>
        <taxon>Paenibacillus</taxon>
    </lineage>
</organism>
<keyword evidence="12" id="KW-1185">Reference proteome</keyword>
<dbReference type="InterPro" id="IPR020449">
    <property type="entry name" value="Tscrpt_reg_AraC-type_HTH"/>
</dbReference>
<gene>
    <name evidence="11" type="ORF">ACFSVM_09585</name>
</gene>
<name>A0ABW5SN95_9BACL</name>
<dbReference type="PANTHER" id="PTHR42713">
    <property type="entry name" value="HISTIDINE KINASE-RELATED"/>
    <property type="match status" value="1"/>
</dbReference>